<dbReference type="Pfam" id="PF06203">
    <property type="entry name" value="CCT"/>
    <property type="match status" value="1"/>
</dbReference>
<feature type="domain" description="CCT" evidence="5">
    <location>
        <begin position="283"/>
        <end position="325"/>
    </location>
</feature>
<evidence type="ECO:0000313" key="6">
    <source>
        <dbReference type="EMBL" id="CAD7696549.1"/>
    </source>
</evidence>
<proteinExistence type="predicted"/>
<evidence type="ECO:0000256" key="2">
    <source>
        <dbReference type="ARBA" id="ARBA00023242"/>
    </source>
</evidence>
<dbReference type="OrthoDB" id="153872at2759"/>
<gene>
    <name evidence="6" type="ORF">OSTQU699_LOCUS1910</name>
</gene>
<evidence type="ECO:0000256" key="1">
    <source>
        <dbReference type="ARBA" id="ARBA00004123"/>
    </source>
</evidence>
<organism evidence="6 7">
    <name type="scientific">Ostreobium quekettii</name>
    <dbReference type="NCBI Taxonomy" id="121088"/>
    <lineage>
        <taxon>Eukaryota</taxon>
        <taxon>Viridiplantae</taxon>
        <taxon>Chlorophyta</taxon>
        <taxon>core chlorophytes</taxon>
        <taxon>Ulvophyceae</taxon>
        <taxon>TCBD clade</taxon>
        <taxon>Bryopsidales</taxon>
        <taxon>Ostreobineae</taxon>
        <taxon>Ostreobiaceae</taxon>
        <taxon>Ostreobium</taxon>
    </lineage>
</organism>
<feature type="region of interest" description="Disordered" evidence="4">
    <location>
        <begin position="335"/>
        <end position="357"/>
    </location>
</feature>
<protein>
    <recommendedName>
        <fullName evidence="5">CCT domain-containing protein</fullName>
    </recommendedName>
</protein>
<name>A0A8S1IRY8_9CHLO</name>
<accession>A0A8S1IRY8</accession>
<comment type="caution">
    <text evidence="6">The sequence shown here is derived from an EMBL/GenBank/DDBJ whole genome shotgun (WGS) entry which is preliminary data.</text>
</comment>
<sequence length="357" mass="38076">MAHVCPPRAVETGVGGWPARVGHPQQPGGAARPCELCRSADASVFQRASGAHLCAMCEYSAGMMAPAGGRHTAVAVADGRLAGRKGPEGGGELVKVEVLSEACGEGTACGCGGASGSSSASEGTMLKCTADDALLDALNDPAVLELFPASLEGGMDGFQDVDLDSDWIETLELEGTRCGGVPATGAHKEPDQEGQVRPGQQSTPGISVQNVVQMQQQQQQQALACQYGAFPGGPIPNAPHCPMPMVLFLPMGPWDNMAAAGFNPFMPPSSMAPLHPSQNLLDRKARVARYREKRKHRSFENKIRYTSRKLYAENRPRIKGRFARPDELEAYLKEKRESGAKCEEDEGEEEQQLLTDC</sequence>
<dbReference type="GO" id="GO:0005634">
    <property type="term" value="C:nucleus"/>
    <property type="evidence" value="ECO:0007669"/>
    <property type="project" value="UniProtKB-SubCell"/>
</dbReference>
<dbReference type="InterPro" id="IPR045281">
    <property type="entry name" value="CONSTANS-like"/>
</dbReference>
<dbReference type="AlphaFoldDB" id="A0A8S1IRY8"/>
<reference evidence="6" key="1">
    <citation type="submission" date="2020-12" db="EMBL/GenBank/DDBJ databases">
        <authorList>
            <person name="Iha C."/>
        </authorList>
    </citation>
    <scope>NUCLEOTIDE SEQUENCE</scope>
</reference>
<dbReference type="GO" id="GO:0003700">
    <property type="term" value="F:DNA-binding transcription factor activity"/>
    <property type="evidence" value="ECO:0007669"/>
    <property type="project" value="TreeGrafter"/>
</dbReference>
<keyword evidence="7" id="KW-1185">Reference proteome</keyword>
<evidence type="ECO:0000313" key="7">
    <source>
        <dbReference type="Proteomes" id="UP000708148"/>
    </source>
</evidence>
<comment type="subcellular location">
    <subcellularLocation>
        <location evidence="1 3">Nucleus</location>
    </subcellularLocation>
</comment>
<dbReference type="PANTHER" id="PTHR31319:SF39">
    <property type="entry name" value="ZINC FINGER PROTEIN CONSTANS-LIKE 1"/>
    <property type="match status" value="1"/>
</dbReference>
<dbReference type="InterPro" id="IPR010402">
    <property type="entry name" value="CCT_domain"/>
</dbReference>
<evidence type="ECO:0000259" key="5">
    <source>
        <dbReference type="PROSITE" id="PS51017"/>
    </source>
</evidence>
<evidence type="ECO:0000256" key="4">
    <source>
        <dbReference type="SAM" id="MobiDB-lite"/>
    </source>
</evidence>
<dbReference type="PROSITE" id="PS51017">
    <property type="entry name" value="CCT"/>
    <property type="match status" value="1"/>
</dbReference>
<evidence type="ECO:0000256" key="3">
    <source>
        <dbReference type="PROSITE-ProRule" id="PRU00357"/>
    </source>
</evidence>
<keyword evidence="2 3" id="KW-0539">Nucleus</keyword>
<feature type="region of interest" description="Disordered" evidence="4">
    <location>
        <begin position="179"/>
        <end position="203"/>
    </location>
</feature>
<dbReference type="PANTHER" id="PTHR31319">
    <property type="entry name" value="ZINC FINGER PROTEIN CONSTANS-LIKE 4"/>
    <property type="match status" value="1"/>
</dbReference>
<dbReference type="EMBL" id="CAJHUC010000499">
    <property type="protein sequence ID" value="CAD7696549.1"/>
    <property type="molecule type" value="Genomic_DNA"/>
</dbReference>
<dbReference type="Proteomes" id="UP000708148">
    <property type="component" value="Unassembled WGS sequence"/>
</dbReference>